<organism evidence="1 2">
    <name type="scientific">Hypsibius exemplaris</name>
    <name type="common">Freshwater tardigrade</name>
    <dbReference type="NCBI Taxonomy" id="2072580"/>
    <lineage>
        <taxon>Eukaryota</taxon>
        <taxon>Metazoa</taxon>
        <taxon>Ecdysozoa</taxon>
        <taxon>Tardigrada</taxon>
        <taxon>Eutardigrada</taxon>
        <taxon>Parachela</taxon>
        <taxon>Hypsibioidea</taxon>
        <taxon>Hypsibiidae</taxon>
        <taxon>Hypsibius</taxon>
    </lineage>
</organism>
<dbReference type="Proteomes" id="UP000192578">
    <property type="component" value="Unassembled WGS sequence"/>
</dbReference>
<gene>
    <name evidence="1" type="ORF">BV898_19284</name>
</gene>
<accession>A0A9X6RPB3</accession>
<sequence>MIVLRGLLFSYIRSPNAEDWPMRHHRPARCLPPGREPTPGNPCSAAPSSTLVHLPPYGRDYPVVGATIRIQPRQVYLHFANCDHNRRNHYHAFTNFHHHLFEKSGRKGISVSYKTILRVIKSDEEENIPSKKKVKNVNKRGLPFIRSDNLIKQNSECADTPNPPIQGEISCKLGISTGTVSRVLKEDLGQTYHKKATTHVLTPKQAQQRLDRGSHFLRCLSRRKLSRIVSIDET</sequence>
<keyword evidence="2" id="KW-1185">Reference proteome</keyword>
<comment type="caution">
    <text evidence="1">The sequence shown here is derived from an EMBL/GenBank/DDBJ whole genome shotgun (WGS) entry which is preliminary data.</text>
</comment>
<name>A0A9X6RPB3_HYPEX</name>
<proteinExistence type="predicted"/>
<dbReference type="EMBL" id="MTYJ01000478">
    <property type="protein sequence ID" value="OWA54892.1"/>
    <property type="molecule type" value="Genomic_DNA"/>
</dbReference>
<protein>
    <submittedName>
        <fullName evidence="1">Uncharacterized protein</fullName>
    </submittedName>
</protein>
<reference evidence="2" key="1">
    <citation type="submission" date="2017-01" db="EMBL/GenBank/DDBJ databases">
        <title>Comparative genomics of anhydrobiosis in the tardigrade Hypsibius dujardini.</title>
        <authorList>
            <person name="Yoshida Y."/>
            <person name="Koutsovoulos G."/>
            <person name="Laetsch D."/>
            <person name="Stevens L."/>
            <person name="Kumar S."/>
            <person name="Horikawa D."/>
            <person name="Ishino K."/>
            <person name="Komine S."/>
            <person name="Tomita M."/>
            <person name="Blaxter M."/>
            <person name="Arakawa K."/>
        </authorList>
    </citation>
    <scope>NUCLEOTIDE SEQUENCE [LARGE SCALE GENOMIC DNA]</scope>
    <source>
        <strain evidence="2">Z151</strain>
    </source>
</reference>
<evidence type="ECO:0000313" key="1">
    <source>
        <dbReference type="EMBL" id="OWA54892.1"/>
    </source>
</evidence>
<evidence type="ECO:0000313" key="2">
    <source>
        <dbReference type="Proteomes" id="UP000192578"/>
    </source>
</evidence>
<dbReference type="AlphaFoldDB" id="A0A9X6RPB3"/>